<sequence>MRISKMFFQRMFLSVTLLTDITRICPDTFMNSRNMHSKVR</sequence>
<name>A0A183M6P7_9TREM</name>
<evidence type="ECO:0000313" key="2">
    <source>
        <dbReference type="Proteomes" id="UP000277204"/>
    </source>
</evidence>
<dbReference type="AlphaFoldDB" id="A0A183M6P7"/>
<reference evidence="1 2" key="1">
    <citation type="submission" date="2018-11" db="EMBL/GenBank/DDBJ databases">
        <authorList>
            <consortium name="Pathogen Informatics"/>
        </authorList>
    </citation>
    <scope>NUCLEOTIDE SEQUENCE [LARGE SCALE GENOMIC DNA]</scope>
    <source>
        <strain evidence="1 2">Zambia</strain>
    </source>
</reference>
<organism evidence="1 2">
    <name type="scientific">Schistosoma margrebowiei</name>
    <dbReference type="NCBI Taxonomy" id="48269"/>
    <lineage>
        <taxon>Eukaryota</taxon>
        <taxon>Metazoa</taxon>
        <taxon>Spiralia</taxon>
        <taxon>Lophotrochozoa</taxon>
        <taxon>Platyhelminthes</taxon>
        <taxon>Trematoda</taxon>
        <taxon>Digenea</taxon>
        <taxon>Strigeidida</taxon>
        <taxon>Schistosomatoidea</taxon>
        <taxon>Schistosomatidae</taxon>
        <taxon>Schistosoma</taxon>
    </lineage>
</organism>
<dbReference type="Proteomes" id="UP000277204">
    <property type="component" value="Unassembled WGS sequence"/>
</dbReference>
<protein>
    <submittedName>
        <fullName evidence="1">Uncharacterized protein</fullName>
    </submittedName>
</protein>
<keyword evidence="2" id="KW-1185">Reference proteome</keyword>
<gene>
    <name evidence="1" type="ORF">SMRZ_LOCUS11722</name>
</gene>
<dbReference type="EMBL" id="UZAI01006782">
    <property type="protein sequence ID" value="VDO96742.1"/>
    <property type="molecule type" value="Genomic_DNA"/>
</dbReference>
<proteinExistence type="predicted"/>
<evidence type="ECO:0000313" key="1">
    <source>
        <dbReference type="EMBL" id="VDO96742.1"/>
    </source>
</evidence>
<accession>A0A183M6P7</accession>